<keyword evidence="3" id="KW-0813">Transport</keyword>
<dbReference type="InterPro" id="IPR051788">
    <property type="entry name" value="MFS_Transporter"/>
</dbReference>
<evidence type="ECO:0000259" key="8">
    <source>
        <dbReference type="PROSITE" id="PS50850"/>
    </source>
</evidence>
<protein>
    <submittedName>
        <fullName evidence="9">MFS transporter</fullName>
    </submittedName>
</protein>
<feature type="transmembrane region" description="Helical" evidence="7">
    <location>
        <begin position="213"/>
        <end position="238"/>
    </location>
</feature>
<feature type="transmembrane region" description="Helical" evidence="7">
    <location>
        <begin position="244"/>
        <end position="267"/>
    </location>
</feature>
<keyword evidence="5 7" id="KW-1133">Transmembrane helix</keyword>
<comment type="similarity">
    <text evidence="2">Belongs to the major facilitator superfamily.</text>
</comment>
<evidence type="ECO:0000256" key="1">
    <source>
        <dbReference type="ARBA" id="ARBA00004651"/>
    </source>
</evidence>
<evidence type="ECO:0000256" key="6">
    <source>
        <dbReference type="ARBA" id="ARBA00023136"/>
    </source>
</evidence>
<dbReference type="InterPro" id="IPR011701">
    <property type="entry name" value="MFS"/>
</dbReference>
<feature type="domain" description="Major facilitator superfamily (MFS) profile" evidence="8">
    <location>
        <begin position="5"/>
        <end position="392"/>
    </location>
</feature>
<evidence type="ECO:0000313" key="9">
    <source>
        <dbReference type="EMBL" id="QBR89313.1"/>
    </source>
</evidence>
<feature type="transmembrane region" description="Helical" evidence="7">
    <location>
        <begin position="92"/>
        <end position="116"/>
    </location>
</feature>
<evidence type="ECO:0000256" key="5">
    <source>
        <dbReference type="ARBA" id="ARBA00022989"/>
    </source>
</evidence>
<dbReference type="SUPFAM" id="SSF103473">
    <property type="entry name" value="MFS general substrate transporter"/>
    <property type="match status" value="1"/>
</dbReference>
<dbReference type="InterPro" id="IPR036259">
    <property type="entry name" value="MFS_trans_sf"/>
</dbReference>
<feature type="transmembrane region" description="Helical" evidence="7">
    <location>
        <begin position="335"/>
        <end position="357"/>
    </location>
</feature>
<accession>A0ABX5ST16</accession>
<keyword evidence="6 7" id="KW-0472">Membrane</keyword>
<feature type="transmembrane region" description="Helical" evidence="7">
    <location>
        <begin position="128"/>
        <end position="148"/>
    </location>
</feature>
<keyword evidence="4 7" id="KW-0812">Transmembrane</keyword>
<organism evidence="9 10">
    <name type="scientific">Microbacterium wangchenii</name>
    <dbReference type="NCBI Taxonomy" id="2541726"/>
    <lineage>
        <taxon>Bacteria</taxon>
        <taxon>Bacillati</taxon>
        <taxon>Actinomycetota</taxon>
        <taxon>Actinomycetes</taxon>
        <taxon>Micrococcales</taxon>
        <taxon>Microbacteriaceae</taxon>
        <taxon>Microbacterium</taxon>
    </lineage>
</organism>
<feature type="transmembrane region" description="Helical" evidence="7">
    <location>
        <begin position="34"/>
        <end position="54"/>
    </location>
</feature>
<feature type="transmembrane region" description="Helical" evidence="7">
    <location>
        <begin position="302"/>
        <end position="323"/>
    </location>
</feature>
<dbReference type="PROSITE" id="PS50850">
    <property type="entry name" value="MFS"/>
    <property type="match status" value="1"/>
</dbReference>
<sequence>MYSLLLAIIYVAFVSLGLPDSLIGAGWPVMHRDLDVPVAFAGIVTMIIAGGTILSSLASERVTRRFGAGLVTAVSVGLTAAALVGFSVSGSFWMLCLWAIPFGLGAGAVDAALNNYVALHYAARHMNWLHSFWGLGASISPFIMSYALTAELGWSSAYLIVGLIQAALTFVLLISLPLWGKVNQISPDDHTVEPSGKGSAHVPLARALRIPGVVSILVAFFAYCALETTVILWASTWLVTDRGVAAATAAAFASLFLLGITAGRFLAGFFADRVGDRQLIRGGFATVGVGVVLLALPVQTDALALTGLVLAGLGCAPIYPAIIHSTPVNFGRRNSQAIIGIQMAAAYTGSTFAPPLFGALSAWTGMWVFPLFLGALVVLGLLMSERLNRLVARRGRVEQPARTP</sequence>
<feature type="transmembrane region" description="Helical" evidence="7">
    <location>
        <begin position="363"/>
        <end position="384"/>
    </location>
</feature>
<keyword evidence="10" id="KW-1185">Reference proteome</keyword>
<dbReference type="Gene3D" id="1.20.1250.20">
    <property type="entry name" value="MFS general substrate transporter like domains"/>
    <property type="match status" value="1"/>
</dbReference>
<gene>
    <name evidence="9" type="ORF">E4K62_11865</name>
</gene>
<dbReference type="PANTHER" id="PTHR23514">
    <property type="entry name" value="BYPASS OF STOP CODON PROTEIN 6"/>
    <property type="match status" value="1"/>
</dbReference>
<comment type="subcellular location">
    <subcellularLocation>
        <location evidence="1">Cell membrane</location>
        <topology evidence="1">Multi-pass membrane protein</topology>
    </subcellularLocation>
</comment>
<dbReference type="PANTHER" id="PTHR23514:SF3">
    <property type="entry name" value="BYPASS OF STOP CODON PROTEIN 6"/>
    <property type="match status" value="1"/>
</dbReference>
<feature type="transmembrane region" description="Helical" evidence="7">
    <location>
        <begin position="154"/>
        <end position="176"/>
    </location>
</feature>
<feature type="transmembrane region" description="Helical" evidence="7">
    <location>
        <begin position="66"/>
        <end position="86"/>
    </location>
</feature>
<dbReference type="EMBL" id="CP038266">
    <property type="protein sequence ID" value="QBR89313.1"/>
    <property type="molecule type" value="Genomic_DNA"/>
</dbReference>
<feature type="transmembrane region" description="Helical" evidence="7">
    <location>
        <begin position="279"/>
        <end position="296"/>
    </location>
</feature>
<proteinExistence type="inferred from homology"/>
<evidence type="ECO:0000256" key="2">
    <source>
        <dbReference type="ARBA" id="ARBA00008335"/>
    </source>
</evidence>
<reference evidence="9 10" key="1">
    <citation type="submission" date="2019-03" db="EMBL/GenBank/DDBJ databases">
        <authorList>
            <person name="Dong K."/>
        </authorList>
    </citation>
    <scope>NUCLEOTIDE SEQUENCE [LARGE SCALE GENOMIC DNA]</scope>
    <source>
        <strain evidence="10">dk512</strain>
    </source>
</reference>
<dbReference type="InterPro" id="IPR020846">
    <property type="entry name" value="MFS_dom"/>
</dbReference>
<dbReference type="RefSeq" id="WP_135067683.1">
    <property type="nucleotide sequence ID" value="NZ_CP038266.1"/>
</dbReference>
<dbReference type="Pfam" id="PF07690">
    <property type="entry name" value="MFS_1"/>
    <property type="match status" value="1"/>
</dbReference>
<evidence type="ECO:0000256" key="7">
    <source>
        <dbReference type="SAM" id="Phobius"/>
    </source>
</evidence>
<name>A0ABX5ST16_9MICO</name>
<evidence type="ECO:0000313" key="10">
    <source>
        <dbReference type="Proteomes" id="UP000295748"/>
    </source>
</evidence>
<evidence type="ECO:0000256" key="4">
    <source>
        <dbReference type="ARBA" id="ARBA00022692"/>
    </source>
</evidence>
<evidence type="ECO:0000256" key="3">
    <source>
        <dbReference type="ARBA" id="ARBA00022448"/>
    </source>
</evidence>
<dbReference type="Proteomes" id="UP000295748">
    <property type="component" value="Chromosome"/>
</dbReference>